<dbReference type="AlphaFoldDB" id="A0A4Z2DHX8"/>
<feature type="repeat" description="WD" evidence="3">
    <location>
        <begin position="156"/>
        <end position="195"/>
    </location>
</feature>
<dbReference type="Pfam" id="PF00400">
    <property type="entry name" value="WD40"/>
    <property type="match status" value="1"/>
</dbReference>
<name>A0A4Z2DHX8_SCHJA</name>
<dbReference type="OrthoDB" id="2305498at2759"/>
<evidence type="ECO:0000256" key="2">
    <source>
        <dbReference type="ARBA" id="ARBA00022737"/>
    </source>
</evidence>
<dbReference type="PANTHER" id="PTHR22847:SF637">
    <property type="entry name" value="WD REPEAT DOMAIN 5B"/>
    <property type="match status" value="1"/>
</dbReference>
<evidence type="ECO:0000256" key="4">
    <source>
        <dbReference type="SAM" id="MobiDB-lite"/>
    </source>
</evidence>
<dbReference type="Gene3D" id="2.130.10.10">
    <property type="entry name" value="YVTN repeat-like/Quinoprotein amine dehydrogenase"/>
    <property type="match status" value="2"/>
</dbReference>
<dbReference type="PROSITE" id="PS50082">
    <property type="entry name" value="WD_REPEATS_2"/>
    <property type="match status" value="1"/>
</dbReference>
<dbReference type="PANTHER" id="PTHR22847">
    <property type="entry name" value="WD40 REPEAT PROTEIN"/>
    <property type="match status" value="1"/>
</dbReference>
<evidence type="ECO:0000313" key="7">
    <source>
        <dbReference type="Proteomes" id="UP000311919"/>
    </source>
</evidence>
<dbReference type="SUPFAM" id="SSF81383">
    <property type="entry name" value="F-box domain"/>
    <property type="match status" value="1"/>
</dbReference>
<evidence type="ECO:0000256" key="3">
    <source>
        <dbReference type="PROSITE-ProRule" id="PRU00221"/>
    </source>
</evidence>
<dbReference type="InterPro" id="IPR015943">
    <property type="entry name" value="WD40/YVTN_repeat-like_dom_sf"/>
</dbReference>
<dbReference type="InterPro" id="IPR036322">
    <property type="entry name" value="WD40_repeat_dom_sf"/>
</dbReference>
<dbReference type="SMART" id="SM00320">
    <property type="entry name" value="WD40"/>
    <property type="match status" value="3"/>
</dbReference>
<dbReference type="GO" id="GO:1990234">
    <property type="term" value="C:transferase complex"/>
    <property type="evidence" value="ECO:0007669"/>
    <property type="project" value="UniProtKB-ARBA"/>
</dbReference>
<evidence type="ECO:0000259" key="5">
    <source>
        <dbReference type="PROSITE" id="PS50181"/>
    </source>
</evidence>
<evidence type="ECO:0000256" key="1">
    <source>
        <dbReference type="ARBA" id="ARBA00022574"/>
    </source>
</evidence>
<keyword evidence="7" id="KW-1185">Reference proteome</keyword>
<dbReference type="EMBL" id="SKCS01000133">
    <property type="protein sequence ID" value="TNN16065.1"/>
    <property type="molecule type" value="Genomic_DNA"/>
</dbReference>
<accession>A0A4Z2DHX8</accession>
<sequence length="521" mass="58677">MLGIKDLPQDLFYQICSYLRINDLIALSSVCVQFFHWLSRQSYWKWRSQNLLSGTYPCLPGYSVYIFLCIPNIEKTIDWVLTGFEREKCCINFGENTADCIRLSRLNVVSHGIDALHIPLKHPHLLIMGDRGRMVSIFSLKTGLLPNAWLPIFTEHHSHSGWIWTINSTDDTVITGSWDGALRVWKLTNSGLAFQSIYQLSTPVLCSSFLNSNTLAVGTYDRDVYLLDIRSFEHNPPGRMRHKKAVLCMDAVYENGLNSVASNSFTSAVKNYVGGGSGVNCDQMYVEYDCNSELSSITGSEENFGDYIFDPLEKEHVTLDSRETSPTLIPKKCGSNETSSVRQNVRTDLRCRNLNHPEKQPFSDVHLITGSSDQYIAGWDVRNVSQPVHKHKLTRYPRKLSLLDKHELWVAEPPDLIHVFDIHDNQFNCVYTNQLPGWNRGFGGLKATLGCIFAAGLHGSVEAYHPTYPILPISKQPLAEKINALPTSLDYHNDVLAVGSGNGSVYVWSSVDRFESLTTSD</sequence>
<protein>
    <submittedName>
        <fullName evidence="6">F-box/WD repeat-containing protein isoform 2</fullName>
    </submittedName>
</protein>
<reference evidence="6 7" key="1">
    <citation type="submission" date="2019-03" db="EMBL/GenBank/DDBJ databases">
        <title>An improved genome assembly of the fluke Schistosoma japonicum.</title>
        <authorList>
            <person name="Hu W."/>
            <person name="Luo F."/>
            <person name="Yin M."/>
            <person name="Mo X."/>
            <person name="Sun C."/>
            <person name="Wu Q."/>
            <person name="Zhu B."/>
            <person name="Xiang M."/>
            <person name="Wang J."/>
            <person name="Wang Y."/>
            <person name="Zhang T."/>
            <person name="Xu B."/>
            <person name="Zheng H."/>
            <person name="Feng Z."/>
        </authorList>
    </citation>
    <scope>NUCLEOTIDE SEQUENCE [LARGE SCALE GENOMIC DNA]</scope>
    <source>
        <strain evidence="6">HuSjv2</strain>
        <tissue evidence="6">Worms</tissue>
    </source>
</reference>
<dbReference type="InterPro" id="IPR001680">
    <property type="entry name" value="WD40_rpt"/>
</dbReference>
<keyword evidence="1 3" id="KW-0853">WD repeat</keyword>
<dbReference type="InterPro" id="IPR001810">
    <property type="entry name" value="F-box_dom"/>
</dbReference>
<organism evidence="6 7">
    <name type="scientific">Schistosoma japonicum</name>
    <name type="common">Blood fluke</name>
    <dbReference type="NCBI Taxonomy" id="6182"/>
    <lineage>
        <taxon>Eukaryota</taxon>
        <taxon>Metazoa</taxon>
        <taxon>Spiralia</taxon>
        <taxon>Lophotrochozoa</taxon>
        <taxon>Platyhelminthes</taxon>
        <taxon>Trematoda</taxon>
        <taxon>Digenea</taxon>
        <taxon>Strigeidida</taxon>
        <taxon>Schistosomatoidea</taxon>
        <taxon>Schistosomatidae</taxon>
        <taxon>Schistosoma</taxon>
    </lineage>
</organism>
<dbReference type="PROSITE" id="PS50181">
    <property type="entry name" value="FBOX"/>
    <property type="match status" value="1"/>
</dbReference>
<feature type="region of interest" description="Disordered" evidence="4">
    <location>
        <begin position="320"/>
        <end position="339"/>
    </location>
</feature>
<dbReference type="Pfam" id="PF00646">
    <property type="entry name" value="F-box"/>
    <property type="match status" value="1"/>
</dbReference>
<dbReference type="Gene3D" id="1.20.1280.50">
    <property type="match status" value="1"/>
</dbReference>
<gene>
    <name evidence="6" type="ORF">EWB00_000815</name>
</gene>
<dbReference type="STRING" id="6182.A0A4Z2DHX8"/>
<feature type="domain" description="F-box" evidence="5">
    <location>
        <begin position="1"/>
        <end position="47"/>
    </location>
</feature>
<dbReference type="InterPro" id="IPR036047">
    <property type="entry name" value="F-box-like_dom_sf"/>
</dbReference>
<evidence type="ECO:0000313" key="6">
    <source>
        <dbReference type="EMBL" id="TNN16065.1"/>
    </source>
</evidence>
<keyword evidence="2" id="KW-0677">Repeat</keyword>
<proteinExistence type="predicted"/>
<dbReference type="Proteomes" id="UP000311919">
    <property type="component" value="Unassembled WGS sequence"/>
</dbReference>
<comment type="caution">
    <text evidence="6">The sequence shown here is derived from an EMBL/GenBank/DDBJ whole genome shotgun (WGS) entry which is preliminary data.</text>
</comment>
<dbReference type="SUPFAM" id="SSF50978">
    <property type="entry name" value="WD40 repeat-like"/>
    <property type="match status" value="1"/>
</dbReference>